<evidence type="ECO:0000313" key="2">
    <source>
        <dbReference type="EMBL" id="KPI86853.1"/>
    </source>
</evidence>
<dbReference type="OMA" id="REQRCYR"/>
<gene>
    <name evidence="2" type="ORF">ABL78_4089</name>
</gene>
<dbReference type="AlphaFoldDB" id="A0A0N1IKJ7"/>
<comment type="caution">
    <text evidence="2">The sequence shown here is derived from an EMBL/GenBank/DDBJ whole genome shotgun (WGS) entry which is preliminary data.</text>
</comment>
<reference evidence="2 3" key="1">
    <citation type="journal article" date="2015" name="PLoS Pathog.">
        <title>Leptomonas seymouri: Adaptations to the Dixenous Life Cycle Analyzed by Genome Sequencing, Transcriptome Profiling and Co-infection with Leishmania donovani.</title>
        <authorList>
            <person name="Kraeva N."/>
            <person name="Butenko A."/>
            <person name="Hlavacova J."/>
            <person name="Kostygov A."/>
            <person name="Myskova J."/>
            <person name="Grybchuk D."/>
            <person name="Lestinova T."/>
            <person name="Votypka J."/>
            <person name="Volf P."/>
            <person name="Opperdoes F."/>
            <person name="Flegontov P."/>
            <person name="Lukes J."/>
            <person name="Yurchenko V."/>
        </authorList>
    </citation>
    <scope>NUCLEOTIDE SEQUENCE [LARGE SCALE GENOMIC DNA]</scope>
    <source>
        <strain evidence="2 3">ATCC 30220</strain>
    </source>
</reference>
<dbReference type="VEuPathDB" id="TriTrypDB:Lsey_0113_0140"/>
<feature type="region of interest" description="Disordered" evidence="1">
    <location>
        <begin position="30"/>
        <end position="72"/>
    </location>
</feature>
<feature type="region of interest" description="Disordered" evidence="1">
    <location>
        <begin position="169"/>
        <end position="219"/>
    </location>
</feature>
<protein>
    <submittedName>
        <fullName evidence="2">Uncharacterized protein</fullName>
    </submittedName>
</protein>
<proteinExistence type="predicted"/>
<evidence type="ECO:0000313" key="3">
    <source>
        <dbReference type="Proteomes" id="UP000038009"/>
    </source>
</evidence>
<name>A0A0N1IKJ7_LEPSE</name>
<keyword evidence="3" id="KW-1185">Reference proteome</keyword>
<feature type="compositionally biased region" description="Polar residues" evidence="1">
    <location>
        <begin position="60"/>
        <end position="72"/>
    </location>
</feature>
<sequence>MIADLFSQSAACEDQSTAWLSHQANYTSNTTGIHPSSFTESRLSSSSRSSGSISKHSPVVQEQMQNSINGDVSFKKSSTRSACLTRRWSEDVNAQNSVSLNSLPWSGAEAPQTTGCKSTLPHGHGSSCRSDKPAKGLKKALKNTPLPSTISFSSAAKREESLYKHTADWDGQSTGLLGSTGDGEVRGVALKSSKRSKRTVGSVKGAASASDEDHGDGSHISSRALFATRGRQQSSNSLTLPMPCEGMSVQAAMTCESTTVVRASTNALQCAVPESSTGNCSGAAATGAAAAAVTSSFSGPSASCTGYPTAPTVSRTPSSSFTMTDIATALRSTPEGQHPFLDMDYQRRVREYKRVQERLNEQVVQSFQNQFSSYQQAIAIKCLLNAAHRHQYRQCMDHNMTEEESKRRESEGFAGARAPSRTGRWSSRECRLVNLQWALTAKQAESDLYREGITAVQRKLSSMCLFNPDSDVRVYGDNCSMREQRCYRQHRLLVCLQHQRMRGGNPYFLEEPQKHKGS</sequence>
<evidence type="ECO:0000256" key="1">
    <source>
        <dbReference type="SAM" id="MobiDB-lite"/>
    </source>
</evidence>
<organism evidence="2 3">
    <name type="scientific">Leptomonas seymouri</name>
    <dbReference type="NCBI Taxonomy" id="5684"/>
    <lineage>
        <taxon>Eukaryota</taxon>
        <taxon>Discoba</taxon>
        <taxon>Euglenozoa</taxon>
        <taxon>Kinetoplastea</taxon>
        <taxon>Metakinetoplastina</taxon>
        <taxon>Trypanosomatida</taxon>
        <taxon>Trypanosomatidae</taxon>
        <taxon>Leishmaniinae</taxon>
        <taxon>Leptomonas</taxon>
    </lineage>
</organism>
<feature type="region of interest" description="Disordered" evidence="1">
    <location>
        <begin position="103"/>
        <end position="153"/>
    </location>
</feature>
<accession>A0A0N1IKJ7</accession>
<dbReference type="EMBL" id="LJSK01000113">
    <property type="protein sequence ID" value="KPI86853.1"/>
    <property type="molecule type" value="Genomic_DNA"/>
</dbReference>
<dbReference type="OrthoDB" id="242365at2759"/>
<feature type="compositionally biased region" description="Low complexity" evidence="1">
    <location>
        <begin position="36"/>
        <end position="57"/>
    </location>
</feature>
<dbReference type="Proteomes" id="UP000038009">
    <property type="component" value="Unassembled WGS sequence"/>
</dbReference>